<dbReference type="OrthoDB" id="283815at2759"/>
<evidence type="ECO:0000313" key="16">
    <source>
        <dbReference type="Proteomes" id="UP001140011"/>
    </source>
</evidence>
<name>A0A9W8GYA7_9FUNG</name>
<dbReference type="Pfam" id="PF05502">
    <property type="entry name" value="Dynactin_p62"/>
    <property type="match status" value="2"/>
</dbReference>
<evidence type="ECO:0000256" key="14">
    <source>
        <dbReference type="SAM" id="MobiDB-lite"/>
    </source>
</evidence>
<evidence type="ECO:0000256" key="1">
    <source>
        <dbReference type="ARBA" id="ARBA00004300"/>
    </source>
</evidence>
<keyword evidence="8" id="KW-0007">Acetylation</keyword>
<feature type="region of interest" description="Disordered" evidence="14">
    <location>
        <begin position="22"/>
        <end position="51"/>
    </location>
</feature>
<evidence type="ECO:0000256" key="12">
    <source>
        <dbReference type="ARBA" id="ARBA00034864"/>
    </source>
</evidence>
<evidence type="ECO:0000256" key="10">
    <source>
        <dbReference type="ARBA" id="ARBA00023212"/>
    </source>
</evidence>
<keyword evidence="10" id="KW-0206">Cytoskeleton</keyword>
<evidence type="ECO:0000256" key="11">
    <source>
        <dbReference type="ARBA" id="ARBA00034776"/>
    </source>
</evidence>
<protein>
    <recommendedName>
        <fullName evidence="12">Dynactin subunit 4</fullName>
    </recommendedName>
</protein>
<dbReference type="InterPro" id="IPR008603">
    <property type="entry name" value="DCTN4"/>
</dbReference>
<dbReference type="GO" id="GO:0001725">
    <property type="term" value="C:stress fiber"/>
    <property type="evidence" value="ECO:0007669"/>
    <property type="project" value="UniProtKB-SubCell"/>
</dbReference>
<keyword evidence="5" id="KW-1017">Isopeptide bond</keyword>
<dbReference type="AlphaFoldDB" id="A0A9W8GYA7"/>
<proteinExistence type="inferred from homology"/>
<evidence type="ECO:0000256" key="8">
    <source>
        <dbReference type="ARBA" id="ARBA00022990"/>
    </source>
</evidence>
<evidence type="ECO:0000256" key="2">
    <source>
        <dbReference type="ARBA" id="ARBA00004529"/>
    </source>
</evidence>
<keyword evidence="4" id="KW-0963">Cytoplasm</keyword>
<dbReference type="PANTHER" id="PTHR13034:SF2">
    <property type="entry name" value="DYNACTIN SUBUNIT 4"/>
    <property type="match status" value="1"/>
</dbReference>
<dbReference type="Proteomes" id="UP001140011">
    <property type="component" value="Unassembled WGS sequence"/>
</dbReference>
<sequence>MTDALPPTVLYHCPCTGAMRHSDASNEPVEKRSKHSADTLQSSLPERPPVDSNSALFPLRVSTLENLYYCDDCSSLRCTRCVVEEPAGYHCPNCLFEVNTTSVRSEKNSCARNCFQCPVCTHVLSVVESSEGERPFSLSCTLCCWNSREIGWEFEKATGISAQIERLRAAEDAPREYSALLDYWRTVQRVSAANTATAGAGSAGAFKQRLAVPNTSVVPEYRTVAGSSDTEQARVAELMVLDNADYVSYASDPRRKEPQRIRLHMKLARRCCSCHHILIKPMPKAQATQFKIQLMAANFLPTITLPSRLSLKYPPQSLEGPFAVGRALPVILRFANPLYTEMKVSVATCSPGDVRVDVTSKQFTLPPYAEVWEYDEDEEDDSSSDSDQRSGIVDRHGNRVAIQLSVTPLVSAPNLVVPLYITCSHIDNIDGEKDRSSSAASKSSGRTVTDSFWIYVMLGVAQ</sequence>
<keyword evidence="16" id="KW-1185">Reference proteome</keyword>
<evidence type="ECO:0000256" key="4">
    <source>
        <dbReference type="ARBA" id="ARBA00022490"/>
    </source>
</evidence>
<accession>A0A9W8GYA7</accession>
<evidence type="ECO:0000256" key="3">
    <source>
        <dbReference type="ARBA" id="ARBA00004657"/>
    </source>
</evidence>
<comment type="subcellular location">
    <subcellularLocation>
        <location evidence="1">Cytoplasm</location>
        <location evidence="1">Cytoskeleton</location>
        <location evidence="1">Microtubule organizing center</location>
        <location evidence="1">Centrosome</location>
    </subcellularLocation>
    <subcellularLocation>
        <location evidence="2">Cytoplasm</location>
        <location evidence="2">Cytoskeleton</location>
        <location evidence="2">Stress fiber</location>
    </subcellularLocation>
    <subcellularLocation>
        <location evidence="3">Cytoplasm</location>
        <location evidence="3">Myofibril</location>
    </subcellularLocation>
</comment>
<evidence type="ECO:0000256" key="7">
    <source>
        <dbReference type="ARBA" id="ARBA00022843"/>
    </source>
</evidence>
<keyword evidence="9" id="KW-0175">Coiled coil</keyword>
<organism evidence="15 16">
    <name type="scientific">Coemansia pectinata</name>
    <dbReference type="NCBI Taxonomy" id="1052879"/>
    <lineage>
        <taxon>Eukaryota</taxon>
        <taxon>Fungi</taxon>
        <taxon>Fungi incertae sedis</taxon>
        <taxon>Zoopagomycota</taxon>
        <taxon>Kickxellomycotina</taxon>
        <taxon>Kickxellomycetes</taxon>
        <taxon>Kickxellales</taxon>
        <taxon>Kickxellaceae</taxon>
        <taxon>Coemansia</taxon>
    </lineage>
</organism>
<keyword evidence="7" id="KW-0832">Ubl conjugation</keyword>
<evidence type="ECO:0000256" key="6">
    <source>
        <dbReference type="ARBA" id="ARBA00022553"/>
    </source>
</evidence>
<evidence type="ECO:0000256" key="9">
    <source>
        <dbReference type="ARBA" id="ARBA00023054"/>
    </source>
</evidence>
<dbReference type="EMBL" id="JANBUH010000071">
    <property type="protein sequence ID" value="KAJ2755259.1"/>
    <property type="molecule type" value="Genomic_DNA"/>
</dbReference>
<evidence type="ECO:0000256" key="5">
    <source>
        <dbReference type="ARBA" id="ARBA00022499"/>
    </source>
</evidence>
<comment type="similarity">
    <text evidence="11">Belongs to the dynactin subunit 4 family.</text>
</comment>
<dbReference type="GO" id="GO:0005869">
    <property type="term" value="C:dynactin complex"/>
    <property type="evidence" value="ECO:0007669"/>
    <property type="project" value="InterPro"/>
</dbReference>
<comment type="caution">
    <text evidence="15">The sequence shown here is derived from an EMBL/GenBank/DDBJ whole genome shotgun (WGS) entry which is preliminary data.</text>
</comment>
<evidence type="ECO:0000313" key="15">
    <source>
        <dbReference type="EMBL" id="KAJ2755259.1"/>
    </source>
</evidence>
<dbReference type="PANTHER" id="PTHR13034">
    <property type="entry name" value="DYNACTIN P62 SUBUNIT"/>
    <property type="match status" value="1"/>
</dbReference>
<gene>
    <name evidence="15" type="ORF">GGI19_001788</name>
</gene>
<comment type="subunit">
    <text evidence="13">Subunit of dynactin, a multiprotein complex part of a tripartite complex with dynein and a adapter, such as BICDL1, BICD2 or HOOK3. The dynactin complex is built around ACTR1A/ACTB filament and consists of an actin-related filament composed of a shoulder domain, a pointed end and a barbed end. Its length is defined by its flexible shoulder domain. The soulder is composed of 2 DCTN1 subunits, 4 DCTN2 and 2 DCTN3. The 4 DCNT2 (via N-terminus) bind the ACTR1A filament and act as molecular rulers to determine the length. The pointed end is important for binding dynein-dynactin cargo adapters. Consists of 4 subunits: ACTR10, DCNT4, DCTN5 and DCTN6. The barbed end is composed of a CAPZA1:CAPZB heterodimers, which binds ACTR1A/ACTB filament and dynactin and stabilizes dynactin. Interacts with ATP7B, but not ATP7A, in a copper-dependent manner. Interacts with ANK2; this interaction is required for localization at costameres. Interacts with N4BP2L1.</text>
</comment>
<keyword evidence="6" id="KW-0597">Phosphoprotein</keyword>
<reference evidence="15" key="1">
    <citation type="submission" date="2022-07" db="EMBL/GenBank/DDBJ databases">
        <title>Phylogenomic reconstructions and comparative analyses of Kickxellomycotina fungi.</title>
        <authorList>
            <person name="Reynolds N.K."/>
            <person name="Stajich J.E."/>
            <person name="Barry K."/>
            <person name="Grigoriev I.V."/>
            <person name="Crous P."/>
            <person name="Smith M.E."/>
        </authorList>
    </citation>
    <scope>NUCLEOTIDE SEQUENCE</scope>
    <source>
        <strain evidence="15">BCRC 34297</strain>
    </source>
</reference>
<feature type="compositionally biased region" description="Basic and acidic residues" evidence="14">
    <location>
        <begin position="22"/>
        <end position="37"/>
    </location>
</feature>
<evidence type="ECO:0000256" key="13">
    <source>
        <dbReference type="ARBA" id="ARBA00093507"/>
    </source>
</evidence>